<sequence>MQPDGVARRRGIENNVVVLAVAAVVGKQACELVEGGDLGGARTGEALRDPRQLRVRKDPAGRANDPLPVGLGSLLRVDLQGPETWHAADRGDSVAHLLAEHLANI</sequence>
<keyword evidence="2" id="KW-1185">Reference proteome</keyword>
<proteinExistence type="predicted"/>
<evidence type="ECO:0000313" key="1">
    <source>
        <dbReference type="EMBL" id="MDQ0146032.1"/>
    </source>
</evidence>
<dbReference type="EMBL" id="JAUSTB010000005">
    <property type="protein sequence ID" value="MDQ0146032.1"/>
    <property type="molecule type" value="Genomic_DNA"/>
</dbReference>
<protein>
    <submittedName>
        <fullName evidence="1">Uncharacterized protein</fullName>
    </submittedName>
</protein>
<reference evidence="1 2" key="1">
    <citation type="submission" date="2023-07" db="EMBL/GenBank/DDBJ databases">
        <title>Sorghum-associated microbial communities from plants grown in Nebraska, USA.</title>
        <authorList>
            <person name="Schachtman D."/>
        </authorList>
    </citation>
    <scope>NUCLEOTIDE SEQUENCE [LARGE SCALE GENOMIC DNA]</scope>
    <source>
        <strain evidence="1 2">DS1001</strain>
    </source>
</reference>
<evidence type="ECO:0000313" key="2">
    <source>
        <dbReference type="Proteomes" id="UP001239267"/>
    </source>
</evidence>
<comment type="caution">
    <text evidence="1">The sequence shown here is derived from an EMBL/GenBank/DDBJ whole genome shotgun (WGS) entry which is preliminary data.</text>
</comment>
<name>A0AAJ1SRX9_9MICC</name>
<accession>A0AAJ1SRX9</accession>
<dbReference type="AlphaFoldDB" id="A0AAJ1SRX9"/>
<gene>
    <name evidence="1" type="ORF">J2T23_001925</name>
</gene>
<organism evidence="1 2">
    <name type="scientific">Pseudarthrobacter niigatensis</name>
    <dbReference type="NCBI Taxonomy" id="369935"/>
    <lineage>
        <taxon>Bacteria</taxon>
        <taxon>Bacillati</taxon>
        <taxon>Actinomycetota</taxon>
        <taxon>Actinomycetes</taxon>
        <taxon>Micrococcales</taxon>
        <taxon>Micrococcaceae</taxon>
        <taxon>Pseudarthrobacter</taxon>
    </lineage>
</organism>
<dbReference type="Proteomes" id="UP001239267">
    <property type="component" value="Unassembled WGS sequence"/>
</dbReference>